<dbReference type="Proteomes" id="UP001187143">
    <property type="component" value="Unassembled WGS sequence"/>
</dbReference>
<comment type="caution">
    <text evidence="1">The sequence shown here is derived from an EMBL/GenBank/DDBJ whole genome shotgun (WGS) entry which is preliminary data.</text>
</comment>
<evidence type="ECO:0000313" key="1">
    <source>
        <dbReference type="EMBL" id="MDV7014269.1"/>
    </source>
</evidence>
<dbReference type="AlphaFoldDB" id="A0AAE4REB7"/>
<sequence>MNALAELLDDAAAGSRRKPPLDIAVRNGRAHWRRQLRLRAEAAQRALDAGDLEAAAELVRRAQVCQRALQRWDSVEEQGRARGELAS</sequence>
<name>A0AAE4REB7_MYCIT</name>
<organism evidence="1 2">
    <name type="scientific">Mycobacterium intracellulare</name>
    <dbReference type="NCBI Taxonomy" id="1767"/>
    <lineage>
        <taxon>Bacteria</taxon>
        <taxon>Bacillati</taxon>
        <taxon>Actinomycetota</taxon>
        <taxon>Actinomycetes</taxon>
        <taxon>Mycobacteriales</taxon>
        <taxon>Mycobacteriaceae</taxon>
        <taxon>Mycobacterium</taxon>
        <taxon>Mycobacterium avium complex (MAC)</taxon>
    </lineage>
</organism>
<protein>
    <submittedName>
        <fullName evidence="1">Uncharacterized protein</fullName>
    </submittedName>
</protein>
<accession>A0AAE4REB7</accession>
<dbReference type="EMBL" id="JAWLLD010000021">
    <property type="protein sequence ID" value="MDV7014269.1"/>
    <property type="molecule type" value="Genomic_DNA"/>
</dbReference>
<reference evidence="1" key="1">
    <citation type="submission" date="2023-10" db="EMBL/GenBank/DDBJ databases">
        <title>Characterization and genome sequence of Mycobacterium intracellulare ABSURDO, a novel pathogenic isolate with three colony morphotypes that vary in growth and acid-fastness.</title>
        <authorList>
            <person name="Jude B.A."/>
            <person name="Robinson R.T."/>
        </authorList>
    </citation>
    <scope>NUCLEOTIDE SEQUENCE</scope>
    <source>
        <strain evidence="1">ABSURDO Component B</strain>
    </source>
</reference>
<evidence type="ECO:0000313" key="2">
    <source>
        <dbReference type="Proteomes" id="UP001187143"/>
    </source>
</evidence>
<proteinExistence type="predicted"/>
<dbReference type="RefSeq" id="WP_317728677.1">
    <property type="nucleotide sequence ID" value="NZ_JAWLLC010000033.1"/>
</dbReference>
<gene>
    <name evidence="1" type="ORF">R4F53_18430</name>
</gene>